<keyword evidence="2" id="KW-1185">Reference proteome</keyword>
<evidence type="ECO:0000313" key="1">
    <source>
        <dbReference type="EMBL" id="KAJ6355460.1"/>
    </source>
</evidence>
<sequence>MLQGQLVNNLMYGELIVATQNFEDLKGKKCFKHNILNGFKNTTLTVTIFSAWKRIFILFTLT</sequence>
<proteinExistence type="predicted"/>
<accession>A0ABQ9AR67</accession>
<comment type="caution">
    <text evidence="1">The sequence shown here is derived from an EMBL/GenBank/DDBJ whole genome shotgun (WGS) entry which is preliminary data.</text>
</comment>
<evidence type="ECO:0000313" key="2">
    <source>
        <dbReference type="Proteomes" id="UP001141253"/>
    </source>
</evidence>
<organism evidence="1 2">
    <name type="scientific">Salix suchowensis</name>
    <dbReference type="NCBI Taxonomy" id="1278906"/>
    <lineage>
        <taxon>Eukaryota</taxon>
        <taxon>Viridiplantae</taxon>
        <taxon>Streptophyta</taxon>
        <taxon>Embryophyta</taxon>
        <taxon>Tracheophyta</taxon>
        <taxon>Spermatophyta</taxon>
        <taxon>Magnoliopsida</taxon>
        <taxon>eudicotyledons</taxon>
        <taxon>Gunneridae</taxon>
        <taxon>Pentapetalae</taxon>
        <taxon>rosids</taxon>
        <taxon>fabids</taxon>
        <taxon>Malpighiales</taxon>
        <taxon>Salicaceae</taxon>
        <taxon>Saliceae</taxon>
        <taxon>Salix</taxon>
    </lineage>
</organism>
<dbReference type="EMBL" id="JAPFFI010000017">
    <property type="protein sequence ID" value="KAJ6355460.1"/>
    <property type="molecule type" value="Genomic_DNA"/>
</dbReference>
<reference evidence="1" key="1">
    <citation type="submission" date="2022-10" db="EMBL/GenBank/DDBJ databases">
        <authorList>
            <person name="Hyden B.L."/>
            <person name="Feng K."/>
            <person name="Yates T."/>
            <person name="Jawdy S."/>
            <person name="Smart L.B."/>
            <person name="Muchero W."/>
        </authorList>
    </citation>
    <scope>NUCLEOTIDE SEQUENCE</scope>
    <source>
        <tissue evidence="1">Shoot tip</tissue>
    </source>
</reference>
<gene>
    <name evidence="1" type="ORF">OIU77_005951</name>
</gene>
<reference evidence="1" key="2">
    <citation type="journal article" date="2023" name="Int. J. Mol. Sci.">
        <title>De Novo Assembly and Annotation of 11 Diverse Shrub Willow (Salix) Genomes Reveals Novel Gene Organization in Sex-Linked Regions.</title>
        <authorList>
            <person name="Hyden B."/>
            <person name="Feng K."/>
            <person name="Yates T.B."/>
            <person name="Jawdy S."/>
            <person name="Cereghino C."/>
            <person name="Smart L.B."/>
            <person name="Muchero W."/>
        </authorList>
    </citation>
    <scope>NUCLEOTIDE SEQUENCE</scope>
    <source>
        <tissue evidence="1">Shoot tip</tissue>
    </source>
</reference>
<name>A0ABQ9AR67_9ROSI</name>
<dbReference type="Proteomes" id="UP001141253">
    <property type="component" value="Chromosome 18"/>
</dbReference>
<protein>
    <submittedName>
        <fullName evidence="1">Uncharacterized protein</fullName>
    </submittedName>
</protein>